<name>A0ABP9ACK7_9ACTN</name>
<proteinExistence type="predicted"/>
<dbReference type="EMBL" id="BAABJV010000006">
    <property type="protein sequence ID" value="GAA4779048.1"/>
    <property type="molecule type" value="Genomic_DNA"/>
</dbReference>
<organism evidence="2 3">
    <name type="scientific">Streptomyces sanyensis</name>
    <dbReference type="NCBI Taxonomy" id="568869"/>
    <lineage>
        <taxon>Bacteria</taxon>
        <taxon>Bacillati</taxon>
        <taxon>Actinomycetota</taxon>
        <taxon>Actinomycetes</taxon>
        <taxon>Kitasatosporales</taxon>
        <taxon>Streptomycetaceae</taxon>
        <taxon>Streptomyces</taxon>
    </lineage>
</organism>
<keyword evidence="3" id="KW-1185">Reference proteome</keyword>
<dbReference type="Proteomes" id="UP001501147">
    <property type="component" value="Unassembled WGS sequence"/>
</dbReference>
<comment type="caution">
    <text evidence="2">The sequence shown here is derived from an EMBL/GenBank/DDBJ whole genome shotgun (WGS) entry which is preliminary data.</text>
</comment>
<gene>
    <name evidence="2" type="ORF">GCM10023329_30200</name>
</gene>
<feature type="compositionally biased region" description="Basic and acidic residues" evidence="1">
    <location>
        <begin position="55"/>
        <end position="69"/>
    </location>
</feature>
<evidence type="ECO:0000313" key="2">
    <source>
        <dbReference type="EMBL" id="GAA4779048.1"/>
    </source>
</evidence>
<evidence type="ECO:0000313" key="3">
    <source>
        <dbReference type="Proteomes" id="UP001501147"/>
    </source>
</evidence>
<sequence length="69" mass="7754">MHLEWSRPGVLRVTAHAFEFAALVAAARYVVESAPPDLPEESLEQLTQVLSDYDTQTRRLHEAPPPDRA</sequence>
<reference evidence="3" key="1">
    <citation type="journal article" date="2019" name="Int. J. Syst. Evol. Microbiol.">
        <title>The Global Catalogue of Microorganisms (GCM) 10K type strain sequencing project: providing services to taxonomists for standard genome sequencing and annotation.</title>
        <authorList>
            <consortium name="The Broad Institute Genomics Platform"/>
            <consortium name="The Broad Institute Genome Sequencing Center for Infectious Disease"/>
            <person name="Wu L."/>
            <person name="Ma J."/>
        </authorList>
    </citation>
    <scope>NUCLEOTIDE SEQUENCE [LARGE SCALE GENOMIC DNA]</scope>
    <source>
        <strain evidence="3">JCM 18324</strain>
    </source>
</reference>
<accession>A0ABP9ACK7</accession>
<dbReference type="RefSeq" id="WP_345613954.1">
    <property type="nucleotide sequence ID" value="NZ_BAABJV010000006.1"/>
</dbReference>
<protein>
    <submittedName>
        <fullName evidence="2">Uncharacterized protein</fullName>
    </submittedName>
</protein>
<evidence type="ECO:0000256" key="1">
    <source>
        <dbReference type="SAM" id="MobiDB-lite"/>
    </source>
</evidence>
<feature type="region of interest" description="Disordered" evidence="1">
    <location>
        <begin position="50"/>
        <end position="69"/>
    </location>
</feature>